<gene>
    <name evidence="7" type="ORF">FSB_LOCUS21193</name>
</gene>
<evidence type="ECO:0000259" key="6">
    <source>
        <dbReference type="Pfam" id="PF03168"/>
    </source>
</evidence>
<proteinExistence type="predicted"/>
<protein>
    <recommendedName>
        <fullName evidence="6">Late embryogenesis abundant protein LEA-2 subgroup domain-containing protein</fullName>
    </recommendedName>
</protein>
<dbReference type="InterPro" id="IPR044839">
    <property type="entry name" value="NDR1-like"/>
</dbReference>
<dbReference type="PANTHER" id="PTHR31234:SF69">
    <property type="entry name" value="EXPRESSED PROTEIN"/>
    <property type="match status" value="1"/>
</dbReference>
<keyword evidence="2 5" id="KW-0812">Transmembrane</keyword>
<evidence type="ECO:0000256" key="1">
    <source>
        <dbReference type="ARBA" id="ARBA00004167"/>
    </source>
</evidence>
<dbReference type="EMBL" id="OIVN01001380">
    <property type="protein sequence ID" value="SPC93311.1"/>
    <property type="molecule type" value="Genomic_DNA"/>
</dbReference>
<dbReference type="InterPro" id="IPR004864">
    <property type="entry name" value="LEA_2"/>
</dbReference>
<sequence length="184" mass="20817">MAHSKPKADYYTHLPLPPPQNYVVLTPYYTSSNRNRCRILFTVSLILLAAIMYVLWPSDPDVKIVRFKLNRVHIHTFPRVAVDISIFVTVRVRNTGVYSMGYTFLDVGVGYRGKRLGHVRSESGHVRARGSSYVDAVLEFDGVELLADVVYLLEDLVRGTVPFDTVTEIKGQLGLFFVQVPLMV</sequence>
<reference evidence="7" key="1">
    <citation type="submission" date="2018-02" db="EMBL/GenBank/DDBJ databases">
        <authorList>
            <person name="Cohen D.B."/>
            <person name="Kent A.D."/>
        </authorList>
    </citation>
    <scope>NUCLEOTIDE SEQUENCE</scope>
</reference>
<dbReference type="GO" id="GO:0098542">
    <property type="term" value="P:defense response to other organism"/>
    <property type="evidence" value="ECO:0007669"/>
    <property type="project" value="InterPro"/>
</dbReference>
<dbReference type="Pfam" id="PF03168">
    <property type="entry name" value="LEA_2"/>
    <property type="match status" value="1"/>
</dbReference>
<evidence type="ECO:0000313" key="7">
    <source>
        <dbReference type="EMBL" id="SPC93311.1"/>
    </source>
</evidence>
<keyword evidence="3 5" id="KW-1133">Transmembrane helix</keyword>
<evidence type="ECO:0000256" key="5">
    <source>
        <dbReference type="SAM" id="Phobius"/>
    </source>
</evidence>
<comment type="subcellular location">
    <subcellularLocation>
        <location evidence="1">Membrane</location>
        <topology evidence="1">Single-pass membrane protein</topology>
    </subcellularLocation>
</comment>
<dbReference type="PANTHER" id="PTHR31234">
    <property type="entry name" value="LATE EMBRYOGENESIS ABUNDANT (LEA) HYDROXYPROLINE-RICH GLYCOPROTEIN FAMILY"/>
    <property type="match status" value="1"/>
</dbReference>
<evidence type="ECO:0000256" key="4">
    <source>
        <dbReference type="ARBA" id="ARBA00023136"/>
    </source>
</evidence>
<keyword evidence="4 5" id="KW-0472">Membrane</keyword>
<dbReference type="GO" id="GO:0016020">
    <property type="term" value="C:membrane"/>
    <property type="evidence" value="ECO:0007669"/>
    <property type="project" value="UniProtKB-SubCell"/>
</dbReference>
<accession>A0A2N9G2C3</accession>
<dbReference type="SUPFAM" id="SSF117070">
    <property type="entry name" value="LEA14-like"/>
    <property type="match status" value="1"/>
</dbReference>
<feature type="transmembrane region" description="Helical" evidence="5">
    <location>
        <begin position="39"/>
        <end position="56"/>
    </location>
</feature>
<feature type="domain" description="Late embryogenesis abundant protein LEA-2 subgroup" evidence="6">
    <location>
        <begin position="89"/>
        <end position="181"/>
    </location>
</feature>
<organism evidence="7">
    <name type="scientific">Fagus sylvatica</name>
    <name type="common">Beechnut</name>
    <dbReference type="NCBI Taxonomy" id="28930"/>
    <lineage>
        <taxon>Eukaryota</taxon>
        <taxon>Viridiplantae</taxon>
        <taxon>Streptophyta</taxon>
        <taxon>Embryophyta</taxon>
        <taxon>Tracheophyta</taxon>
        <taxon>Spermatophyta</taxon>
        <taxon>Magnoliopsida</taxon>
        <taxon>eudicotyledons</taxon>
        <taxon>Gunneridae</taxon>
        <taxon>Pentapetalae</taxon>
        <taxon>rosids</taxon>
        <taxon>fabids</taxon>
        <taxon>Fagales</taxon>
        <taxon>Fagaceae</taxon>
        <taxon>Fagus</taxon>
    </lineage>
</organism>
<evidence type="ECO:0000256" key="2">
    <source>
        <dbReference type="ARBA" id="ARBA00022692"/>
    </source>
</evidence>
<name>A0A2N9G2C3_FAGSY</name>
<dbReference type="AlphaFoldDB" id="A0A2N9G2C3"/>
<evidence type="ECO:0000256" key="3">
    <source>
        <dbReference type="ARBA" id="ARBA00022989"/>
    </source>
</evidence>